<gene>
    <name evidence="1" type="ORF">ILEXP_LOCUS56415</name>
</gene>
<proteinExistence type="predicted"/>
<comment type="caution">
    <text evidence="1">The sequence shown here is derived from an EMBL/GenBank/DDBJ whole genome shotgun (WGS) entry which is preliminary data.</text>
</comment>
<dbReference type="Proteomes" id="UP001642360">
    <property type="component" value="Unassembled WGS sequence"/>
</dbReference>
<accession>A0ABC8UY46</accession>
<name>A0ABC8UY46_9AQUA</name>
<reference evidence="1 2" key="1">
    <citation type="submission" date="2024-02" db="EMBL/GenBank/DDBJ databases">
        <authorList>
            <person name="Vignale AGUSTIN F."/>
            <person name="Sosa J E."/>
            <person name="Modenutti C."/>
        </authorList>
    </citation>
    <scope>NUCLEOTIDE SEQUENCE [LARGE SCALE GENOMIC DNA]</scope>
</reference>
<evidence type="ECO:0000313" key="2">
    <source>
        <dbReference type="Proteomes" id="UP001642360"/>
    </source>
</evidence>
<feature type="non-terminal residue" evidence="1">
    <location>
        <position position="51"/>
    </location>
</feature>
<dbReference type="EMBL" id="CAUOFW020009494">
    <property type="protein sequence ID" value="CAK9185958.1"/>
    <property type="molecule type" value="Genomic_DNA"/>
</dbReference>
<organism evidence="1 2">
    <name type="scientific">Ilex paraguariensis</name>
    <name type="common">yerba mate</name>
    <dbReference type="NCBI Taxonomy" id="185542"/>
    <lineage>
        <taxon>Eukaryota</taxon>
        <taxon>Viridiplantae</taxon>
        <taxon>Streptophyta</taxon>
        <taxon>Embryophyta</taxon>
        <taxon>Tracheophyta</taxon>
        <taxon>Spermatophyta</taxon>
        <taxon>Magnoliopsida</taxon>
        <taxon>eudicotyledons</taxon>
        <taxon>Gunneridae</taxon>
        <taxon>Pentapetalae</taxon>
        <taxon>asterids</taxon>
        <taxon>campanulids</taxon>
        <taxon>Aquifoliales</taxon>
        <taxon>Aquifoliaceae</taxon>
        <taxon>Ilex</taxon>
    </lineage>
</organism>
<sequence>MNHRAFESLVEDPSDVPRLAAELCRQSQEAVSLHRSIPSSESADIWCPPMS</sequence>
<keyword evidence="2" id="KW-1185">Reference proteome</keyword>
<protein>
    <submittedName>
        <fullName evidence="1">Uncharacterized protein</fullName>
    </submittedName>
</protein>
<evidence type="ECO:0000313" key="1">
    <source>
        <dbReference type="EMBL" id="CAK9185958.1"/>
    </source>
</evidence>
<dbReference type="AlphaFoldDB" id="A0ABC8UY46"/>